<evidence type="ECO:0000313" key="2">
    <source>
        <dbReference type="EMBL" id="EGO53400.1"/>
    </source>
</evidence>
<protein>
    <submittedName>
        <fullName evidence="2">Uncharacterized protein</fullName>
    </submittedName>
</protein>
<feature type="compositionally biased region" description="Polar residues" evidence="1">
    <location>
        <begin position="103"/>
        <end position="112"/>
    </location>
</feature>
<evidence type="ECO:0000313" key="3">
    <source>
        <dbReference type="Proteomes" id="UP000008065"/>
    </source>
</evidence>
<accession>F8N393</accession>
<dbReference type="GeneID" id="20828300"/>
<dbReference type="Proteomes" id="UP000008065">
    <property type="component" value="Unassembled WGS sequence"/>
</dbReference>
<dbReference type="KEGG" id="nte:NEUTE1DRAFT51252"/>
<dbReference type="VEuPathDB" id="FungiDB:NEUTE1DRAFT_51252"/>
<organism evidence="2 3">
    <name type="scientific">Neurospora tetrasperma (strain FGSC 2508 / ATCC MYA-4615 / P0657)</name>
    <dbReference type="NCBI Taxonomy" id="510951"/>
    <lineage>
        <taxon>Eukaryota</taxon>
        <taxon>Fungi</taxon>
        <taxon>Dikarya</taxon>
        <taxon>Ascomycota</taxon>
        <taxon>Pezizomycotina</taxon>
        <taxon>Sordariomycetes</taxon>
        <taxon>Sordariomycetidae</taxon>
        <taxon>Sordariales</taxon>
        <taxon>Sordariaceae</taxon>
        <taxon>Neurospora</taxon>
    </lineage>
</organism>
<sequence length="112" mass="12430">MSLVVFSATLSMDRPHWRAPCLVMARLVRRILLGRPSAQPDSVAQFSPTLVNRLSRTLGAAQPQARPVRHWEKRSQVSPTARARPPESRQQATTGAQYGRTWGNISGNPAFI</sequence>
<dbReference type="HOGENOM" id="CLU_2146561_0_0_1"/>
<dbReference type="RefSeq" id="XP_009854964.1">
    <property type="nucleotide sequence ID" value="XM_009856662.1"/>
</dbReference>
<keyword evidence="3" id="KW-1185">Reference proteome</keyword>
<feature type="region of interest" description="Disordered" evidence="1">
    <location>
        <begin position="59"/>
        <end position="112"/>
    </location>
</feature>
<dbReference type="EMBL" id="GL891382">
    <property type="protein sequence ID" value="EGO53400.1"/>
    <property type="molecule type" value="Genomic_DNA"/>
</dbReference>
<dbReference type="AlphaFoldDB" id="F8N393"/>
<name>F8N393_NEUT8</name>
<evidence type="ECO:0000256" key="1">
    <source>
        <dbReference type="SAM" id="MobiDB-lite"/>
    </source>
</evidence>
<reference evidence="3" key="1">
    <citation type="journal article" date="2011" name="Genetics">
        <title>Massive changes in genome architecture accompany the transition to self-fertility in the filamentous fungus Neurospora tetrasperma.</title>
        <authorList>
            <person name="Ellison C.E."/>
            <person name="Stajich J.E."/>
            <person name="Jacobson D.J."/>
            <person name="Natvig D.O."/>
            <person name="Lapidus A."/>
            <person name="Foster B."/>
            <person name="Aerts A."/>
            <person name="Riley R."/>
            <person name="Lindquist E.A."/>
            <person name="Grigoriev I.V."/>
            <person name="Taylor J.W."/>
        </authorList>
    </citation>
    <scope>NUCLEOTIDE SEQUENCE [LARGE SCALE GENOMIC DNA]</scope>
    <source>
        <strain evidence="3">FGSC 2508 / P0657</strain>
    </source>
</reference>
<proteinExistence type="predicted"/>
<gene>
    <name evidence="2" type="ORF">NEUTE1DRAFT_51252</name>
</gene>